<dbReference type="PROSITE" id="PS50011">
    <property type="entry name" value="PROTEIN_KINASE_DOM"/>
    <property type="match status" value="1"/>
</dbReference>
<protein>
    <submittedName>
        <fullName evidence="7">Serine/threonine kinase family protein</fullName>
    </submittedName>
</protein>
<evidence type="ECO:0000256" key="3">
    <source>
        <dbReference type="ARBA" id="ARBA00022777"/>
    </source>
</evidence>
<feature type="binding site" evidence="5">
    <location>
        <position position="128"/>
    </location>
    <ligand>
        <name>ATP</name>
        <dbReference type="ChEBI" id="CHEBI:30616"/>
    </ligand>
</feature>
<dbReference type="CDD" id="cd14014">
    <property type="entry name" value="STKc_PknB_like"/>
    <property type="match status" value="1"/>
</dbReference>
<dbReference type="Pfam" id="PF13629">
    <property type="entry name" value="T2SS-T3SS_pil_N"/>
    <property type="match status" value="1"/>
</dbReference>
<dbReference type="PANTHER" id="PTHR43289">
    <property type="entry name" value="MITOGEN-ACTIVATED PROTEIN KINASE KINASE KINASE 20-RELATED"/>
    <property type="match status" value="1"/>
</dbReference>
<dbReference type="InterPro" id="IPR000719">
    <property type="entry name" value="Prot_kinase_dom"/>
</dbReference>
<keyword evidence="1" id="KW-0808">Transferase</keyword>
<dbReference type="HOGENOM" id="CLU_585035_0_0_7"/>
<dbReference type="Pfam" id="PF00069">
    <property type="entry name" value="Pkinase"/>
    <property type="match status" value="1"/>
</dbReference>
<dbReference type="GO" id="GO:0005524">
    <property type="term" value="F:ATP binding"/>
    <property type="evidence" value="ECO:0007669"/>
    <property type="project" value="UniProtKB-UniRule"/>
</dbReference>
<dbReference type="STRING" id="483219.LILAB_08400"/>
<evidence type="ECO:0000256" key="2">
    <source>
        <dbReference type="ARBA" id="ARBA00022741"/>
    </source>
</evidence>
<dbReference type="PROSITE" id="PS00107">
    <property type="entry name" value="PROTEIN_KINASE_ATP"/>
    <property type="match status" value="1"/>
</dbReference>
<dbReference type="AlphaFoldDB" id="F8CFI1"/>
<gene>
    <name evidence="7" type="ordered locus">LILAB_08400</name>
</gene>
<keyword evidence="2 5" id="KW-0547">Nucleotide-binding</keyword>
<dbReference type="Gene3D" id="3.30.200.20">
    <property type="entry name" value="Phosphorylase Kinase, domain 1"/>
    <property type="match status" value="1"/>
</dbReference>
<name>F8CFI1_MYXFH</name>
<keyword evidence="4 5" id="KW-0067">ATP-binding</keyword>
<evidence type="ECO:0000259" key="6">
    <source>
        <dbReference type="PROSITE" id="PS50011"/>
    </source>
</evidence>
<evidence type="ECO:0000313" key="7">
    <source>
        <dbReference type="EMBL" id="AEI63591.1"/>
    </source>
</evidence>
<feature type="domain" description="Protein kinase" evidence="6">
    <location>
        <begin position="99"/>
        <end position="378"/>
    </location>
</feature>
<dbReference type="Gene3D" id="1.10.510.10">
    <property type="entry name" value="Transferase(Phosphotransferase) domain 1"/>
    <property type="match status" value="1"/>
</dbReference>
<dbReference type="KEGG" id="mfu:LILAB_08400"/>
<accession>F8CFI1</accession>
<dbReference type="GO" id="GO:0004674">
    <property type="term" value="F:protein serine/threonine kinase activity"/>
    <property type="evidence" value="ECO:0007669"/>
    <property type="project" value="TreeGrafter"/>
</dbReference>
<dbReference type="eggNOG" id="COG0515">
    <property type="taxonomic scope" value="Bacteria"/>
</dbReference>
<dbReference type="Proteomes" id="UP000000488">
    <property type="component" value="Chromosome"/>
</dbReference>
<sequence>MNPPHRPPLSACPDENLLAAFASGSAPAGKVVVVEAHLDGCVDCRALVAAVAASSSLPGADASGADAPTWWDTGVRTLTEAPALREEPILPPGTRLGGYLLRGVLGMGGMGVVYAADDPRLGRRVALKLLRPLREGAAEEGRARLLREAQAMARLSHPNVLPLFELGAAEGRDFLAMEWVDGTTLADWLRVRARPWREVLEVFLAAGAGLAAAHRAGMVHRDFKPSNVMVGRDGRVRVTDFGLARHGTVEALEVADGHDALARSSVLTKWGQVAGTPAYMSPEQQAGRPVDARSDQYSFCVALHEALHGERPGGPPGSTASWRSSVPRYVRAALARGLASAPEDRFPNMDALMAALSQPAPAWRRRRLLTVAACLSALGVGSGVLLWSSSPPSEPDAGAPRAGRAGRTDKAPLVLGIGEARELSAPELERIAVGDPSLVEVELARPGVLRLTGRSEGATDLITWGRDGTMTSHSLSVIAP</sequence>
<evidence type="ECO:0000256" key="5">
    <source>
        <dbReference type="PROSITE-ProRule" id="PRU10141"/>
    </source>
</evidence>
<dbReference type="InterPro" id="IPR011009">
    <property type="entry name" value="Kinase-like_dom_sf"/>
</dbReference>
<organism evidence="7 8">
    <name type="scientific">Myxococcus fulvus (strain ATCC BAA-855 / HW-1)</name>
    <dbReference type="NCBI Taxonomy" id="483219"/>
    <lineage>
        <taxon>Bacteria</taxon>
        <taxon>Pseudomonadati</taxon>
        <taxon>Myxococcota</taxon>
        <taxon>Myxococcia</taxon>
        <taxon>Myxococcales</taxon>
        <taxon>Cystobacterineae</taxon>
        <taxon>Myxococcaceae</taxon>
        <taxon>Myxococcus</taxon>
    </lineage>
</organism>
<dbReference type="SUPFAM" id="SSF56112">
    <property type="entry name" value="Protein kinase-like (PK-like)"/>
    <property type="match status" value="1"/>
</dbReference>
<proteinExistence type="predicted"/>
<evidence type="ECO:0000313" key="8">
    <source>
        <dbReference type="Proteomes" id="UP000000488"/>
    </source>
</evidence>
<reference evidence="7 8" key="1">
    <citation type="journal article" date="2011" name="J. Bacteriol.">
        <title>Genome sequence of the halotolerant marine bacterium Myxococcus fulvus HW-1.</title>
        <authorList>
            <person name="Li Z.F."/>
            <person name="Li X."/>
            <person name="Liu H."/>
            <person name="Liu X."/>
            <person name="Han K."/>
            <person name="Wu Z.H."/>
            <person name="Hu W."/>
            <person name="Li F.F."/>
            <person name="Li Y.Z."/>
        </authorList>
    </citation>
    <scope>NUCLEOTIDE SEQUENCE [LARGE SCALE GENOMIC DNA]</scope>
    <source>
        <strain evidence="8">ATCC BAA-855 / HW-1</strain>
    </source>
</reference>
<dbReference type="PANTHER" id="PTHR43289:SF34">
    <property type="entry name" value="SERINE_THREONINE-PROTEIN KINASE YBDM-RELATED"/>
    <property type="match status" value="1"/>
</dbReference>
<dbReference type="InterPro" id="IPR032789">
    <property type="entry name" value="T2SS-T3SS_pil_N"/>
</dbReference>
<keyword evidence="3 7" id="KW-0418">Kinase</keyword>
<evidence type="ECO:0000256" key="4">
    <source>
        <dbReference type="ARBA" id="ARBA00022840"/>
    </source>
</evidence>
<dbReference type="InterPro" id="IPR008271">
    <property type="entry name" value="Ser/Thr_kinase_AS"/>
</dbReference>
<dbReference type="InterPro" id="IPR041916">
    <property type="entry name" value="Anti_sigma_zinc_sf"/>
</dbReference>
<dbReference type="EMBL" id="CP002830">
    <property type="protein sequence ID" value="AEI63591.1"/>
    <property type="molecule type" value="Genomic_DNA"/>
</dbReference>
<evidence type="ECO:0000256" key="1">
    <source>
        <dbReference type="ARBA" id="ARBA00022679"/>
    </source>
</evidence>
<dbReference type="Gene3D" id="1.10.10.1320">
    <property type="entry name" value="Anti-sigma factor, zinc-finger domain"/>
    <property type="match status" value="1"/>
</dbReference>
<dbReference type="InterPro" id="IPR017441">
    <property type="entry name" value="Protein_kinase_ATP_BS"/>
</dbReference>
<dbReference type="PROSITE" id="PS00108">
    <property type="entry name" value="PROTEIN_KINASE_ST"/>
    <property type="match status" value="1"/>
</dbReference>